<evidence type="ECO:0000256" key="1">
    <source>
        <dbReference type="ARBA" id="ARBA00004141"/>
    </source>
</evidence>
<gene>
    <name evidence="7" type="ORF">niasHT_033583</name>
</gene>
<dbReference type="InterPro" id="IPR052983">
    <property type="entry name" value="MFS_Riboflavin_Transporter"/>
</dbReference>
<dbReference type="AlphaFoldDB" id="A0ABD2I3D0"/>
<feature type="transmembrane region" description="Helical" evidence="6">
    <location>
        <begin position="88"/>
        <end position="107"/>
    </location>
</feature>
<evidence type="ECO:0000256" key="2">
    <source>
        <dbReference type="ARBA" id="ARBA00022448"/>
    </source>
</evidence>
<evidence type="ECO:0008006" key="9">
    <source>
        <dbReference type="Google" id="ProtNLM"/>
    </source>
</evidence>
<feature type="transmembrane region" description="Helical" evidence="6">
    <location>
        <begin position="17"/>
        <end position="41"/>
    </location>
</feature>
<reference evidence="7 8" key="1">
    <citation type="submission" date="2024-10" db="EMBL/GenBank/DDBJ databases">
        <authorList>
            <person name="Kim D."/>
        </authorList>
    </citation>
    <scope>NUCLEOTIDE SEQUENCE [LARGE SCALE GENOMIC DNA]</scope>
    <source>
        <strain evidence="7">BH-2024</strain>
    </source>
</reference>
<dbReference type="Gene3D" id="1.20.1250.20">
    <property type="entry name" value="MFS general substrate transporter like domains"/>
    <property type="match status" value="2"/>
</dbReference>
<name>A0ABD2I3D0_9BILA</name>
<feature type="transmembrane region" description="Helical" evidence="6">
    <location>
        <begin position="198"/>
        <end position="218"/>
    </location>
</feature>
<dbReference type="Pfam" id="PF07690">
    <property type="entry name" value="MFS_1"/>
    <property type="match status" value="1"/>
</dbReference>
<feature type="transmembrane region" description="Helical" evidence="6">
    <location>
        <begin position="340"/>
        <end position="360"/>
    </location>
</feature>
<dbReference type="PANTHER" id="PTHR43385">
    <property type="entry name" value="RIBOFLAVIN TRANSPORTER RIBJ"/>
    <property type="match status" value="1"/>
</dbReference>
<comment type="caution">
    <text evidence="7">The sequence shown here is derived from an EMBL/GenBank/DDBJ whole genome shotgun (WGS) entry which is preliminary data.</text>
</comment>
<dbReference type="Proteomes" id="UP001620626">
    <property type="component" value="Unassembled WGS sequence"/>
</dbReference>
<dbReference type="InterPro" id="IPR036259">
    <property type="entry name" value="MFS_trans_sf"/>
</dbReference>
<evidence type="ECO:0000256" key="4">
    <source>
        <dbReference type="ARBA" id="ARBA00022989"/>
    </source>
</evidence>
<feature type="transmembrane region" description="Helical" evidence="6">
    <location>
        <begin position="405"/>
        <end position="428"/>
    </location>
</feature>
<accession>A0ABD2I3D0</accession>
<organism evidence="7 8">
    <name type="scientific">Heterodera trifolii</name>
    <dbReference type="NCBI Taxonomy" id="157864"/>
    <lineage>
        <taxon>Eukaryota</taxon>
        <taxon>Metazoa</taxon>
        <taxon>Ecdysozoa</taxon>
        <taxon>Nematoda</taxon>
        <taxon>Chromadorea</taxon>
        <taxon>Rhabditida</taxon>
        <taxon>Tylenchina</taxon>
        <taxon>Tylenchomorpha</taxon>
        <taxon>Tylenchoidea</taxon>
        <taxon>Heteroderidae</taxon>
        <taxon>Heteroderinae</taxon>
        <taxon>Heterodera</taxon>
    </lineage>
</organism>
<keyword evidence="5 6" id="KW-0472">Membrane</keyword>
<evidence type="ECO:0000313" key="8">
    <source>
        <dbReference type="Proteomes" id="UP001620626"/>
    </source>
</evidence>
<dbReference type="GO" id="GO:0016020">
    <property type="term" value="C:membrane"/>
    <property type="evidence" value="ECO:0007669"/>
    <property type="project" value="UniProtKB-SubCell"/>
</dbReference>
<feature type="transmembrane region" description="Helical" evidence="6">
    <location>
        <begin position="61"/>
        <end position="81"/>
    </location>
</feature>
<keyword evidence="2" id="KW-0813">Transport</keyword>
<feature type="transmembrane region" description="Helical" evidence="6">
    <location>
        <begin position="273"/>
        <end position="293"/>
    </location>
</feature>
<evidence type="ECO:0000256" key="3">
    <source>
        <dbReference type="ARBA" id="ARBA00022692"/>
    </source>
</evidence>
<dbReference type="EMBL" id="JBICBT010001326">
    <property type="protein sequence ID" value="KAL3072365.1"/>
    <property type="molecule type" value="Genomic_DNA"/>
</dbReference>
<keyword evidence="4 6" id="KW-1133">Transmembrane helix</keyword>
<feature type="transmembrane region" description="Helical" evidence="6">
    <location>
        <begin position="434"/>
        <end position="455"/>
    </location>
</feature>
<feature type="transmembrane region" description="Helical" evidence="6">
    <location>
        <begin position="372"/>
        <end position="393"/>
    </location>
</feature>
<keyword evidence="3 6" id="KW-0812">Transmembrane</keyword>
<dbReference type="PANTHER" id="PTHR43385:SF1">
    <property type="entry name" value="RIBOFLAVIN TRANSPORTER RIBJ"/>
    <property type="match status" value="1"/>
</dbReference>
<evidence type="ECO:0000313" key="7">
    <source>
        <dbReference type="EMBL" id="KAL3072365.1"/>
    </source>
</evidence>
<feature type="transmembrane region" description="Helical" evidence="6">
    <location>
        <begin position="313"/>
        <end position="333"/>
    </location>
</feature>
<feature type="transmembrane region" description="Helical" evidence="6">
    <location>
        <begin position="147"/>
        <end position="168"/>
    </location>
</feature>
<comment type="subcellular location">
    <subcellularLocation>
        <location evidence="1">Membrane</location>
        <topology evidence="1">Multi-pass membrane protein</topology>
    </subcellularLocation>
</comment>
<proteinExistence type="predicted"/>
<dbReference type="SUPFAM" id="SSF103473">
    <property type="entry name" value="MFS general substrate transporter"/>
    <property type="match status" value="1"/>
</dbReference>
<keyword evidence="8" id="KW-1185">Reference proteome</keyword>
<dbReference type="InterPro" id="IPR011701">
    <property type="entry name" value="MFS"/>
</dbReference>
<feature type="transmembrane region" description="Helical" evidence="6">
    <location>
        <begin position="113"/>
        <end position="135"/>
    </location>
</feature>
<sequence length="465" mass="51901">MDTDDPILKHISPNSRAYVVIIAGIILQFTYGLVYTFGNLLPYLASYLRWKVDPELNDGTLIWFQSLLAGFPFAFLVGGYLEKVIGARWGAAFGSFLYTLGVALSYLAIQKSYFSLFITLGFFAAFGHGVAYNCVLTQCQKWLPHRVGLVSGLITAGFGSGAFIMSPIQTKYINPDNLNIDSTGYFTQPELLERVPKMFLLLATIFGTLQFVALFFIADPKPNQMLLKCQSDQSDNFEQQPLRMVHEPRNSVASCISYATTTHYNAPTHSKSAILCSDTFFFLFFTLVLNDIWTQTISGFYKEYGQTFIHDDFFLATINSFAAVFNTFSRISWGAIADKFSYQFSMSIVCTVGAVLMWTLGLVKLSGVPALYFIWICAMFCSVGGTFSLVPYATHRCFGCDNFGFSYGCLQMAMFFAGVLNALLSQFLLNIIGFQIHFTIIGCTMFISLLLTIFLSRTQFGQSAI</sequence>
<evidence type="ECO:0000256" key="5">
    <source>
        <dbReference type="ARBA" id="ARBA00023136"/>
    </source>
</evidence>
<protein>
    <recommendedName>
        <fullName evidence="9">Major facilitator superfamily (MFS) profile domain-containing protein</fullName>
    </recommendedName>
</protein>
<evidence type="ECO:0000256" key="6">
    <source>
        <dbReference type="SAM" id="Phobius"/>
    </source>
</evidence>